<organism evidence="1 2">
    <name type="scientific">Chthoniobacter flavus Ellin428</name>
    <dbReference type="NCBI Taxonomy" id="497964"/>
    <lineage>
        <taxon>Bacteria</taxon>
        <taxon>Pseudomonadati</taxon>
        <taxon>Verrucomicrobiota</taxon>
        <taxon>Spartobacteria</taxon>
        <taxon>Chthoniobacterales</taxon>
        <taxon>Chthoniobacteraceae</taxon>
        <taxon>Chthoniobacter</taxon>
    </lineage>
</organism>
<name>B4D4B7_9BACT</name>
<proteinExistence type="predicted"/>
<dbReference type="EMBL" id="ABVL01000011">
    <property type="protein sequence ID" value="EDY18718.1"/>
    <property type="molecule type" value="Genomic_DNA"/>
</dbReference>
<protein>
    <submittedName>
        <fullName evidence="1">Uncharacterized protein</fullName>
    </submittedName>
</protein>
<dbReference type="InParanoid" id="B4D4B7"/>
<dbReference type="Proteomes" id="UP000005824">
    <property type="component" value="Unassembled WGS sequence"/>
</dbReference>
<evidence type="ECO:0000313" key="2">
    <source>
        <dbReference type="Proteomes" id="UP000005824"/>
    </source>
</evidence>
<keyword evidence="2" id="KW-1185">Reference proteome</keyword>
<dbReference type="AlphaFoldDB" id="B4D4B7"/>
<evidence type="ECO:0000313" key="1">
    <source>
        <dbReference type="EMBL" id="EDY18718.1"/>
    </source>
</evidence>
<gene>
    <name evidence="1" type="ORF">CfE428DRAFT_3755</name>
</gene>
<reference evidence="1 2" key="1">
    <citation type="journal article" date="2011" name="J. Bacteriol.">
        <title>Genome sequence of Chthoniobacter flavus Ellin428, an aerobic heterotrophic soil bacterium.</title>
        <authorList>
            <person name="Kant R."/>
            <person name="van Passel M.W."/>
            <person name="Palva A."/>
            <person name="Lucas S."/>
            <person name="Lapidus A."/>
            <person name="Glavina Del Rio T."/>
            <person name="Dalin E."/>
            <person name="Tice H."/>
            <person name="Bruce D."/>
            <person name="Goodwin L."/>
            <person name="Pitluck S."/>
            <person name="Larimer F.W."/>
            <person name="Land M.L."/>
            <person name="Hauser L."/>
            <person name="Sangwan P."/>
            <person name="de Vos W.M."/>
            <person name="Janssen P.H."/>
            <person name="Smidt H."/>
        </authorList>
    </citation>
    <scope>NUCLEOTIDE SEQUENCE [LARGE SCALE GENOMIC DNA]</scope>
    <source>
        <strain evidence="1 2">Ellin428</strain>
    </source>
</reference>
<accession>B4D4B7</accession>
<sequence>MSGSRLARVRIFIYSDIEGGVRLHVEGEKTTRECGDMLEAIDAAREVAKGKDAVLVVYDAFGKVIFTQPL</sequence>
<comment type="caution">
    <text evidence="1">The sequence shown here is derived from an EMBL/GenBank/DDBJ whole genome shotgun (WGS) entry which is preliminary data.</text>
</comment>